<dbReference type="Pfam" id="PF11706">
    <property type="entry name" value="zf-CGNR"/>
    <property type="match status" value="1"/>
</dbReference>
<dbReference type="Pfam" id="PF07336">
    <property type="entry name" value="ABATE"/>
    <property type="match status" value="1"/>
</dbReference>
<evidence type="ECO:0000313" key="2">
    <source>
        <dbReference type="EMBL" id="TQN30248.1"/>
    </source>
</evidence>
<dbReference type="EMBL" id="VFQC01000001">
    <property type="protein sequence ID" value="TQN30248.1"/>
    <property type="molecule type" value="Genomic_DNA"/>
</dbReference>
<protein>
    <submittedName>
        <fullName evidence="2">Putative stress-induced transcription regulator</fullName>
    </submittedName>
</protein>
<evidence type="ECO:0000259" key="1">
    <source>
        <dbReference type="Pfam" id="PF11706"/>
    </source>
</evidence>
<dbReference type="RefSeq" id="WP_246061960.1">
    <property type="nucleotide sequence ID" value="NZ_VFQC01000001.1"/>
</dbReference>
<dbReference type="InterPro" id="IPR023286">
    <property type="entry name" value="ABATE_dom_sf"/>
</dbReference>
<keyword evidence="3" id="KW-1185">Reference proteome</keyword>
<dbReference type="AlphaFoldDB" id="A0A543NEH6"/>
<dbReference type="InterPro" id="IPR010852">
    <property type="entry name" value="ABATE"/>
</dbReference>
<organism evidence="2 3">
    <name type="scientific">Haloactinospora alba</name>
    <dbReference type="NCBI Taxonomy" id="405555"/>
    <lineage>
        <taxon>Bacteria</taxon>
        <taxon>Bacillati</taxon>
        <taxon>Actinomycetota</taxon>
        <taxon>Actinomycetes</taxon>
        <taxon>Streptosporangiales</taxon>
        <taxon>Nocardiopsidaceae</taxon>
        <taxon>Haloactinospora</taxon>
    </lineage>
</organism>
<dbReference type="InterPro" id="IPR021005">
    <property type="entry name" value="Znf_CGNR"/>
</dbReference>
<dbReference type="PANTHER" id="PTHR35525">
    <property type="entry name" value="BLL6575 PROTEIN"/>
    <property type="match status" value="1"/>
</dbReference>
<dbReference type="Proteomes" id="UP000317422">
    <property type="component" value="Unassembled WGS sequence"/>
</dbReference>
<feature type="domain" description="Zinc finger CGNR" evidence="1">
    <location>
        <begin position="145"/>
        <end position="187"/>
    </location>
</feature>
<sequence length="192" mass="20665">MNFDSHMEGVLAVTVAAVNLLQPGHRHGRPYPGEATAEEVGACLAAGGSQFPRHTPQTTELETLRTHAARLYTVFSAVEAADMDEACATVNQVMADTGARPTLVRYDDRPWHLHFHAPDAGWATAWAAGMATSLSFVLGSPSAQRLGICSATQCDRVFVDTSRNGTRRFCSTTCQNRTKTAAFRARRAGQSG</sequence>
<dbReference type="PANTHER" id="PTHR35525:SF3">
    <property type="entry name" value="BLL6575 PROTEIN"/>
    <property type="match status" value="1"/>
</dbReference>
<accession>A0A543NEH6</accession>
<name>A0A543NEH6_9ACTN</name>
<reference evidence="2 3" key="1">
    <citation type="submission" date="2019-06" db="EMBL/GenBank/DDBJ databases">
        <title>Sequencing the genomes of 1000 actinobacteria strains.</title>
        <authorList>
            <person name="Klenk H.-P."/>
        </authorList>
    </citation>
    <scope>NUCLEOTIDE SEQUENCE [LARGE SCALE GENOMIC DNA]</scope>
    <source>
        <strain evidence="2 3">DSM 45015</strain>
    </source>
</reference>
<gene>
    <name evidence="2" type="ORF">FHX37_0110</name>
</gene>
<evidence type="ECO:0000313" key="3">
    <source>
        <dbReference type="Proteomes" id="UP000317422"/>
    </source>
</evidence>
<comment type="caution">
    <text evidence="2">The sequence shown here is derived from an EMBL/GenBank/DDBJ whole genome shotgun (WGS) entry which is preliminary data.</text>
</comment>
<dbReference type="SUPFAM" id="SSF160904">
    <property type="entry name" value="Jann2411-like"/>
    <property type="match status" value="1"/>
</dbReference>
<dbReference type="Gene3D" id="1.10.3300.10">
    <property type="entry name" value="Jann2411-like domain"/>
    <property type="match status" value="1"/>
</dbReference>
<proteinExistence type="predicted"/>